<accession>A0A9N9B628</accession>
<gene>
    <name evidence="6" type="ORF">AGERDE_LOCUS6851</name>
</gene>
<dbReference type="GO" id="GO:0004930">
    <property type="term" value="F:G protein-coupled receptor activity"/>
    <property type="evidence" value="ECO:0007669"/>
    <property type="project" value="TreeGrafter"/>
</dbReference>
<dbReference type="EMBL" id="CAJVPL010001138">
    <property type="protein sequence ID" value="CAG8554783.1"/>
    <property type="molecule type" value="Genomic_DNA"/>
</dbReference>
<keyword evidence="2 5" id="KW-0812">Transmembrane</keyword>
<sequence>MYEWADPVKSCYYRNSGRLTDIIWQWATLSIWIELSVVYCMGVLIAVAIKLRKSKANVSSKSTSIDSIPLTTPSLKEFKNNRPKAENLISLMARKMTLYPAVPLITQTPKLLVQTLAFSQQRMCYVLLFISFIGCAIQGLLNAIVFARDASLSRGRFALRKYLWEEYVDVYESRYPHRARRNKNSEIEIELSTMTTVQSNPPNIYIEQHEDQNDVHPKMTKLRQSMWEPTLCERIKYKITIKCVGAPEKEASASHNNENSTINAQLPQQTNATHEFFNIPDINKTLAMSLPRVPPTIALPSSRISGELYFRNNWSHNNDLELNNDESEENEPDSCPVSSSALIFPDTFDTNNRNTYNDGHYAYNVWLDVRLLKSRDTSPRAKILYEI</sequence>
<dbReference type="Proteomes" id="UP000789831">
    <property type="component" value="Unassembled WGS sequence"/>
</dbReference>
<feature type="transmembrane region" description="Helical" evidence="5">
    <location>
        <begin position="124"/>
        <end position="147"/>
    </location>
</feature>
<protein>
    <submittedName>
        <fullName evidence="6">1959_t:CDS:1</fullName>
    </submittedName>
</protein>
<dbReference type="OrthoDB" id="2412980at2759"/>
<keyword evidence="3 5" id="KW-1133">Transmembrane helix</keyword>
<feature type="transmembrane region" description="Helical" evidence="5">
    <location>
        <begin position="23"/>
        <end position="49"/>
    </location>
</feature>
<dbReference type="AlphaFoldDB" id="A0A9N9B628"/>
<evidence type="ECO:0000256" key="3">
    <source>
        <dbReference type="ARBA" id="ARBA00022989"/>
    </source>
</evidence>
<evidence type="ECO:0000256" key="5">
    <source>
        <dbReference type="SAM" id="Phobius"/>
    </source>
</evidence>
<evidence type="ECO:0000256" key="4">
    <source>
        <dbReference type="ARBA" id="ARBA00023136"/>
    </source>
</evidence>
<dbReference type="GO" id="GO:0005886">
    <property type="term" value="C:plasma membrane"/>
    <property type="evidence" value="ECO:0007669"/>
    <property type="project" value="TreeGrafter"/>
</dbReference>
<proteinExistence type="predicted"/>
<name>A0A9N9B628_9GLOM</name>
<dbReference type="PANTHER" id="PTHR23112">
    <property type="entry name" value="G PROTEIN-COUPLED RECEPTOR 157-RELATED"/>
    <property type="match status" value="1"/>
</dbReference>
<keyword evidence="4 5" id="KW-0472">Membrane</keyword>
<evidence type="ECO:0000313" key="6">
    <source>
        <dbReference type="EMBL" id="CAG8554783.1"/>
    </source>
</evidence>
<evidence type="ECO:0000313" key="7">
    <source>
        <dbReference type="Proteomes" id="UP000789831"/>
    </source>
</evidence>
<evidence type="ECO:0000256" key="2">
    <source>
        <dbReference type="ARBA" id="ARBA00022692"/>
    </source>
</evidence>
<dbReference type="GO" id="GO:0007189">
    <property type="term" value="P:adenylate cyclase-activating G protein-coupled receptor signaling pathway"/>
    <property type="evidence" value="ECO:0007669"/>
    <property type="project" value="TreeGrafter"/>
</dbReference>
<evidence type="ECO:0000256" key="1">
    <source>
        <dbReference type="ARBA" id="ARBA00004141"/>
    </source>
</evidence>
<comment type="caution">
    <text evidence="6">The sequence shown here is derived from an EMBL/GenBank/DDBJ whole genome shotgun (WGS) entry which is preliminary data.</text>
</comment>
<comment type="subcellular location">
    <subcellularLocation>
        <location evidence="1">Membrane</location>
        <topology evidence="1">Multi-pass membrane protein</topology>
    </subcellularLocation>
</comment>
<keyword evidence="7" id="KW-1185">Reference proteome</keyword>
<organism evidence="6 7">
    <name type="scientific">Ambispora gerdemannii</name>
    <dbReference type="NCBI Taxonomy" id="144530"/>
    <lineage>
        <taxon>Eukaryota</taxon>
        <taxon>Fungi</taxon>
        <taxon>Fungi incertae sedis</taxon>
        <taxon>Mucoromycota</taxon>
        <taxon>Glomeromycotina</taxon>
        <taxon>Glomeromycetes</taxon>
        <taxon>Archaeosporales</taxon>
        <taxon>Ambisporaceae</taxon>
        <taxon>Ambispora</taxon>
    </lineage>
</organism>
<dbReference type="PANTHER" id="PTHR23112:SF0">
    <property type="entry name" value="TRANSMEMBRANE PROTEIN 116"/>
    <property type="match status" value="1"/>
</dbReference>
<reference evidence="6" key="1">
    <citation type="submission" date="2021-06" db="EMBL/GenBank/DDBJ databases">
        <authorList>
            <person name="Kallberg Y."/>
            <person name="Tangrot J."/>
            <person name="Rosling A."/>
        </authorList>
    </citation>
    <scope>NUCLEOTIDE SEQUENCE</scope>
    <source>
        <strain evidence="6">MT106</strain>
    </source>
</reference>